<keyword evidence="4 5" id="KW-0472">Membrane</keyword>
<comment type="subcellular location">
    <subcellularLocation>
        <location evidence="1">Membrane</location>
        <topology evidence="1">Multi-pass membrane protein</topology>
    </subcellularLocation>
</comment>
<keyword evidence="8" id="KW-1185">Reference proteome</keyword>
<feature type="transmembrane region" description="Helical" evidence="5">
    <location>
        <begin position="220"/>
        <end position="241"/>
    </location>
</feature>
<accession>A0ABZ2SR10</accession>
<feature type="domain" description="ABC-2 type transporter transmembrane" evidence="6">
    <location>
        <begin position="19"/>
        <end position="361"/>
    </location>
</feature>
<name>A0ABZ2SR10_9ENTE</name>
<evidence type="ECO:0000313" key="7">
    <source>
        <dbReference type="EMBL" id="WYJ78205.1"/>
    </source>
</evidence>
<proteinExistence type="predicted"/>
<dbReference type="InterPro" id="IPR013525">
    <property type="entry name" value="ABC2_TM"/>
</dbReference>
<feature type="transmembrane region" description="Helical" evidence="5">
    <location>
        <begin position="287"/>
        <end position="305"/>
    </location>
</feature>
<feature type="transmembrane region" description="Helical" evidence="5">
    <location>
        <begin position="20"/>
        <end position="38"/>
    </location>
</feature>
<evidence type="ECO:0000256" key="4">
    <source>
        <dbReference type="ARBA" id="ARBA00023136"/>
    </source>
</evidence>
<dbReference type="PANTHER" id="PTHR43027">
    <property type="entry name" value="DOXORUBICIN RESISTANCE ABC TRANSPORTER PERMEASE PROTEIN DRRC-RELATED"/>
    <property type="match status" value="1"/>
</dbReference>
<dbReference type="PANTHER" id="PTHR43027:SF1">
    <property type="entry name" value="DOXORUBICIN RESISTANCE ABC TRANSPORTER PERMEASE PROTEIN DRRC-RELATED"/>
    <property type="match status" value="1"/>
</dbReference>
<evidence type="ECO:0000256" key="1">
    <source>
        <dbReference type="ARBA" id="ARBA00004141"/>
    </source>
</evidence>
<feature type="transmembrane region" description="Helical" evidence="5">
    <location>
        <begin position="349"/>
        <end position="366"/>
    </location>
</feature>
<reference evidence="7 8" key="1">
    <citation type="submission" date="2024-03" db="EMBL/GenBank/DDBJ databases">
        <title>The Genome Sequence of Enterococcus sp. DIV2402.</title>
        <authorList>
            <consortium name="The Broad Institute Genomics Platform"/>
            <consortium name="The Broad Institute Microbial Omics Core"/>
            <consortium name="The Broad Institute Genomic Center for Infectious Diseases"/>
            <person name="Earl A."/>
            <person name="Manson A."/>
            <person name="Gilmore M."/>
            <person name="Schwartman J."/>
            <person name="Shea T."/>
            <person name="Abouelleil A."/>
            <person name="Cao P."/>
            <person name="Chapman S."/>
            <person name="Cusick C."/>
            <person name="Young S."/>
            <person name="Neafsey D."/>
            <person name="Nusbaum C."/>
            <person name="Birren B."/>
        </authorList>
    </citation>
    <scope>NUCLEOTIDE SEQUENCE [LARGE SCALE GENOMIC DNA]</scope>
    <source>
        <strain evidence="7 8">DIV2402</strain>
    </source>
</reference>
<evidence type="ECO:0000259" key="6">
    <source>
        <dbReference type="Pfam" id="PF12698"/>
    </source>
</evidence>
<dbReference type="EMBL" id="CP147251">
    <property type="protein sequence ID" value="WYJ78205.1"/>
    <property type="molecule type" value="Genomic_DNA"/>
</dbReference>
<evidence type="ECO:0000256" key="2">
    <source>
        <dbReference type="ARBA" id="ARBA00022692"/>
    </source>
</evidence>
<organism evidence="7 8">
    <name type="scientific">Candidatus Enterococcus lowellii</name>
    <dbReference type="NCBI Taxonomy" id="2230877"/>
    <lineage>
        <taxon>Bacteria</taxon>
        <taxon>Bacillati</taxon>
        <taxon>Bacillota</taxon>
        <taxon>Bacilli</taxon>
        <taxon>Lactobacillales</taxon>
        <taxon>Enterococcaceae</taxon>
        <taxon>Enterococcus</taxon>
    </lineage>
</organism>
<keyword evidence="2 5" id="KW-0812">Transmembrane</keyword>
<feature type="transmembrane region" description="Helical" evidence="5">
    <location>
        <begin position="253"/>
        <end position="275"/>
    </location>
</feature>
<dbReference type="Pfam" id="PF12698">
    <property type="entry name" value="ABC2_membrane_3"/>
    <property type="match status" value="1"/>
</dbReference>
<dbReference type="Proteomes" id="UP000664701">
    <property type="component" value="Chromosome"/>
</dbReference>
<dbReference type="InterPro" id="IPR052902">
    <property type="entry name" value="ABC-2_transporter"/>
</dbReference>
<feature type="transmembrane region" description="Helical" evidence="5">
    <location>
        <begin position="173"/>
        <end position="192"/>
    </location>
</feature>
<sequence length="375" mass="42979">MFWHLFYYRLKILITNLPLIFWTMVFPILLGLLFMAAFSNLDQANLLNQSAIGIVSEEDTSEFETMLNSLQTDEGELFTVSHLSKQEATTQLTNDKIIGYYEFDKADIQLFINQNHIEQTVLSEFLSQYLQIQDKVTVLLNAGVNPEEIHAQLVANEDFITESKERSFSQSNFYFFALLGMTILNGFIWGLGNTNDQQANQSANGIRICLSPRNKFVVSFANLLASFVLFYLQSLVVLGVFHFIYRVDFGNNWGWIFLLIAIGSLNALSFGTLMGNFSSKISFDQKITIGTTLTMAMSFLAGMMGTESIKYWISQNLPLLGKINLVNLISEGFYQLYYYQSLQPFYHNLLWLAGFTVVFFLSNVYFERRVSYDHL</sequence>
<gene>
    <name evidence="7" type="ORF">DOK78_002862</name>
</gene>
<keyword evidence="3 5" id="KW-1133">Transmembrane helix</keyword>
<dbReference type="RefSeq" id="WP_207941633.1">
    <property type="nucleotide sequence ID" value="NZ_CP147251.1"/>
</dbReference>
<protein>
    <submittedName>
        <fullName evidence="7">ABC-2 type transport system permease</fullName>
    </submittedName>
</protein>
<evidence type="ECO:0000313" key="8">
    <source>
        <dbReference type="Proteomes" id="UP000664701"/>
    </source>
</evidence>
<evidence type="ECO:0000256" key="5">
    <source>
        <dbReference type="SAM" id="Phobius"/>
    </source>
</evidence>
<evidence type="ECO:0000256" key="3">
    <source>
        <dbReference type="ARBA" id="ARBA00022989"/>
    </source>
</evidence>